<keyword evidence="3" id="KW-1185">Reference proteome</keyword>
<dbReference type="Proteomes" id="UP000199412">
    <property type="component" value="Unassembled WGS sequence"/>
</dbReference>
<reference evidence="2 3" key="1">
    <citation type="submission" date="2016-10" db="EMBL/GenBank/DDBJ databases">
        <authorList>
            <person name="de Groot N.N."/>
        </authorList>
    </citation>
    <scope>NUCLEOTIDE SEQUENCE [LARGE SCALE GENOMIC DNA]</scope>
    <source>
        <strain evidence="2 3">ATCC 700224</strain>
    </source>
</reference>
<gene>
    <name evidence="2" type="ORF">SAMN05421720_11023</name>
</gene>
<feature type="transmembrane region" description="Helical" evidence="1">
    <location>
        <begin position="177"/>
        <end position="196"/>
    </location>
</feature>
<feature type="transmembrane region" description="Helical" evidence="1">
    <location>
        <begin position="148"/>
        <end position="170"/>
    </location>
</feature>
<evidence type="ECO:0000256" key="1">
    <source>
        <dbReference type="SAM" id="Phobius"/>
    </source>
</evidence>
<evidence type="ECO:0000313" key="3">
    <source>
        <dbReference type="Proteomes" id="UP000199412"/>
    </source>
</evidence>
<dbReference type="STRING" id="69960.SAMN05421720_11023"/>
<keyword evidence="1" id="KW-0812">Transmembrane</keyword>
<evidence type="ECO:0000313" key="2">
    <source>
        <dbReference type="EMBL" id="SDE68382.1"/>
    </source>
</evidence>
<dbReference type="EMBL" id="FNAP01000010">
    <property type="protein sequence ID" value="SDE68382.1"/>
    <property type="molecule type" value="Genomic_DNA"/>
</dbReference>
<keyword evidence="1" id="KW-1133">Transmembrane helix</keyword>
<organism evidence="2 3">
    <name type="scientific">Rhodospira trueperi</name>
    <dbReference type="NCBI Taxonomy" id="69960"/>
    <lineage>
        <taxon>Bacteria</taxon>
        <taxon>Pseudomonadati</taxon>
        <taxon>Pseudomonadota</taxon>
        <taxon>Alphaproteobacteria</taxon>
        <taxon>Rhodospirillales</taxon>
        <taxon>Rhodospirillaceae</taxon>
        <taxon>Rhodospira</taxon>
    </lineage>
</organism>
<sequence length="263" mass="27460">MRAILPEREPHELTDAVTGMAHPLRSFLGLVLSALRDLAPIILVIGFFQIVVLQQPFPNLGPILVGLLLVLLGLALFIQGLEMGLFPLGESMAHAFARKGSLVWLLAFAFALGFGTTVAEPALIAVAAEAAEAVAQAGLIEPDADSQATYALGLRYTVALAVGLAILVGVFRIIKGWPVPVLIIGGYLIVVALTFIAPPEIVGVAYDSGGVTTSTITVPLVTALGVGLASMLGGRNPLIDGFGLIAFASLTPMMFVMLYGLLY</sequence>
<evidence type="ECO:0008006" key="4">
    <source>
        <dbReference type="Google" id="ProtNLM"/>
    </source>
</evidence>
<protein>
    <recommendedName>
        <fullName evidence="4">DUF1538 domain-containing protein</fullName>
    </recommendedName>
</protein>
<feature type="transmembrane region" description="Helical" evidence="1">
    <location>
        <begin position="241"/>
        <end position="262"/>
    </location>
</feature>
<name>A0A1G7EXP2_9PROT</name>
<feature type="transmembrane region" description="Helical" evidence="1">
    <location>
        <begin position="27"/>
        <end position="51"/>
    </location>
</feature>
<dbReference type="InterPro" id="IPR011435">
    <property type="entry name" value="UmpAB"/>
</dbReference>
<proteinExistence type="predicted"/>
<accession>A0A1G7EXP2</accession>
<dbReference type="AlphaFoldDB" id="A0A1G7EXP2"/>
<feature type="transmembrane region" description="Helical" evidence="1">
    <location>
        <begin position="63"/>
        <end position="81"/>
    </location>
</feature>
<feature type="transmembrane region" description="Helical" evidence="1">
    <location>
        <begin position="102"/>
        <end position="128"/>
    </location>
</feature>
<dbReference type="Pfam" id="PF07556">
    <property type="entry name" value="DUF1538"/>
    <property type="match status" value="1"/>
</dbReference>
<feature type="transmembrane region" description="Helical" evidence="1">
    <location>
        <begin position="216"/>
        <end position="234"/>
    </location>
</feature>
<keyword evidence="1" id="KW-0472">Membrane</keyword>